<keyword evidence="2" id="KW-0813">Transport</keyword>
<dbReference type="PROSITE" id="PS00211">
    <property type="entry name" value="ABC_TRANSPORTER_1"/>
    <property type="match status" value="1"/>
</dbReference>
<dbReference type="SUPFAM" id="SSF52540">
    <property type="entry name" value="P-loop containing nucleoside triphosphate hydrolases"/>
    <property type="match status" value="1"/>
</dbReference>
<dbReference type="InterPro" id="IPR017871">
    <property type="entry name" value="ABC_transporter-like_CS"/>
</dbReference>
<feature type="domain" description="ABC transporter" evidence="5">
    <location>
        <begin position="6"/>
        <end position="236"/>
    </location>
</feature>
<dbReference type="CDD" id="cd03235">
    <property type="entry name" value="ABC_Metallic_Cations"/>
    <property type="match status" value="1"/>
</dbReference>
<evidence type="ECO:0000256" key="1">
    <source>
        <dbReference type="ARBA" id="ARBA00005417"/>
    </source>
</evidence>
<evidence type="ECO:0000256" key="4">
    <source>
        <dbReference type="ARBA" id="ARBA00022840"/>
    </source>
</evidence>
<dbReference type="Gene3D" id="3.40.50.300">
    <property type="entry name" value="P-loop containing nucleotide triphosphate hydrolases"/>
    <property type="match status" value="1"/>
</dbReference>
<protein>
    <submittedName>
        <fullName evidence="6">Metal ABC transporter ATP-binding protein</fullName>
    </submittedName>
</protein>
<gene>
    <name evidence="6" type="ORF">GTC17254_09410</name>
</gene>
<dbReference type="PANTHER" id="PTHR42734">
    <property type="entry name" value="METAL TRANSPORT SYSTEM ATP-BINDING PROTEIN TM_0124-RELATED"/>
    <property type="match status" value="1"/>
</dbReference>
<dbReference type="GO" id="GO:0016887">
    <property type="term" value="F:ATP hydrolysis activity"/>
    <property type="evidence" value="ECO:0007669"/>
    <property type="project" value="InterPro"/>
</dbReference>
<proteinExistence type="inferred from homology"/>
<reference evidence="6" key="1">
    <citation type="submission" date="2024-07" db="EMBL/GenBank/DDBJ databases">
        <title>Complete genome sequence of Prevotella sp. YM-2024 GTC17254.</title>
        <authorList>
            <person name="Hayashi M."/>
            <person name="Muto Y."/>
            <person name="Tanaka K."/>
            <person name="Niwa H."/>
        </authorList>
    </citation>
    <scope>NUCLEOTIDE SEQUENCE</scope>
    <source>
        <strain evidence="6">GTC17254</strain>
    </source>
</reference>
<keyword evidence="4 6" id="KW-0067">ATP-binding</keyword>
<dbReference type="InterPro" id="IPR003593">
    <property type="entry name" value="AAA+_ATPase"/>
</dbReference>
<dbReference type="PROSITE" id="PS50893">
    <property type="entry name" value="ABC_TRANSPORTER_2"/>
    <property type="match status" value="1"/>
</dbReference>
<evidence type="ECO:0000256" key="3">
    <source>
        <dbReference type="ARBA" id="ARBA00022741"/>
    </source>
</evidence>
<evidence type="ECO:0000256" key="2">
    <source>
        <dbReference type="ARBA" id="ARBA00022448"/>
    </source>
</evidence>
<dbReference type="InterPro" id="IPR050153">
    <property type="entry name" value="Metal_Ion_Import_ABC"/>
</dbReference>
<accession>A0AB33IUU3</accession>
<dbReference type="PANTHER" id="PTHR42734:SF17">
    <property type="entry name" value="METAL TRANSPORT SYSTEM ATP-BINDING PROTEIN TM_0124-RELATED"/>
    <property type="match status" value="1"/>
</dbReference>
<keyword evidence="3" id="KW-0547">Nucleotide-binding</keyword>
<dbReference type="EMBL" id="AP035786">
    <property type="protein sequence ID" value="BFO73344.1"/>
    <property type="molecule type" value="Genomic_DNA"/>
</dbReference>
<evidence type="ECO:0000313" key="6">
    <source>
        <dbReference type="EMBL" id="BFO73344.1"/>
    </source>
</evidence>
<sequence length="236" mass="26994">MAQPIIELKHVSAAYGAVMALEDVSLQVYDHDYLGIIGPNGGGKTTLMRVILGLMKPQAGEIIFRRGDKIVNELSMGYLPQYNEIDRKFPISVYEVILSGLSKQKHFLRPYTTEQHQQVRRAIERLELKGLEKRHIGQLSGGQLQRVLLARAVVSNPEVVVLDEPNTYIDKRFQEQMYEMLHRLNEDCAVIVVSHDIAEIIENVKHVACVNRTLHYHEHTDIPITKIEQHFLSIRP</sequence>
<organism evidence="6">
    <name type="scientific">Prevotella sp. GTC17254</name>
    <dbReference type="NCBI Taxonomy" id="3236794"/>
    <lineage>
        <taxon>Bacteria</taxon>
        <taxon>Pseudomonadati</taxon>
        <taxon>Bacteroidota</taxon>
        <taxon>Bacteroidia</taxon>
        <taxon>Bacteroidales</taxon>
        <taxon>Prevotellaceae</taxon>
        <taxon>Prevotella</taxon>
    </lineage>
</organism>
<dbReference type="InterPro" id="IPR027417">
    <property type="entry name" value="P-loop_NTPase"/>
</dbReference>
<comment type="similarity">
    <text evidence="1">Belongs to the ABC transporter superfamily.</text>
</comment>
<name>A0AB33IUU3_9BACT</name>
<dbReference type="AlphaFoldDB" id="A0AB33IUU3"/>
<dbReference type="GO" id="GO:0005524">
    <property type="term" value="F:ATP binding"/>
    <property type="evidence" value="ECO:0007669"/>
    <property type="project" value="UniProtKB-KW"/>
</dbReference>
<evidence type="ECO:0000259" key="5">
    <source>
        <dbReference type="PROSITE" id="PS50893"/>
    </source>
</evidence>
<dbReference type="InterPro" id="IPR003439">
    <property type="entry name" value="ABC_transporter-like_ATP-bd"/>
</dbReference>
<dbReference type="Pfam" id="PF00005">
    <property type="entry name" value="ABC_tran"/>
    <property type="match status" value="1"/>
</dbReference>
<dbReference type="SMART" id="SM00382">
    <property type="entry name" value="AAA"/>
    <property type="match status" value="1"/>
</dbReference>